<feature type="compositionally biased region" description="Polar residues" evidence="1">
    <location>
        <begin position="1196"/>
        <end position="1206"/>
    </location>
</feature>
<dbReference type="GO" id="GO:0031991">
    <property type="term" value="P:regulation of actomyosin contractile ring contraction"/>
    <property type="evidence" value="ECO:0007669"/>
    <property type="project" value="TreeGrafter"/>
</dbReference>
<dbReference type="Gene3D" id="1.20.1270.60">
    <property type="entry name" value="Arfaptin homology (AH) domain/BAR domain"/>
    <property type="match status" value="1"/>
</dbReference>
<dbReference type="Gene3D" id="1.20.900.10">
    <property type="entry name" value="Dbl homology (DH) domain"/>
    <property type="match status" value="1"/>
</dbReference>
<feature type="compositionally biased region" description="Low complexity" evidence="1">
    <location>
        <begin position="45"/>
        <end position="56"/>
    </location>
</feature>
<comment type="caution">
    <text evidence="3">The sequence shown here is derived from an EMBL/GenBank/DDBJ whole genome shotgun (WGS) entry which is preliminary data.</text>
</comment>
<dbReference type="SUPFAM" id="SSF48065">
    <property type="entry name" value="DBL homology domain (DH-domain)"/>
    <property type="match status" value="1"/>
</dbReference>
<proteinExistence type="predicted"/>
<dbReference type="OrthoDB" id="10256089at2759"/>
<feature type="region of interest" description="Disordered" evidence="1">
    <location>
        <begin position="1143"/>
        <end position="1218"/>
    </location>
</feature>
<feature type="region of interest" description="Disordered" evidence="1">
    <location>
        <begin position="174"/>
        <end position="223"/>
    </location>
</feature>
<dbReference type="InterPro" id="IPR035899">
    <property type="entry name" value="DBL_dom_sf"/>
</dbReference>
<dbReference type="SMART" id="SM00325">
    <property type="entry name" value="RhoGEF"/>
    <property type="match status" value="1"/>
</dbReference>
<dbReference type="GO" id="GO:0032955">
    <property type="term" value="P:regulation of division septum assembly"/>
    <property type="evidence" value="ECO:0007669"/>
    <property type="project" value="TreeGrafter"/>
</dbReference>
<feature type="region of interest" description="Disordered" evidence="1">
    <location>
        <begin position="949"/>
        <end position="980"/>
    </location>
</feature>
<feature type="region of interest" description="Disordered" evidence="1">
    <location>
        <begin position="1231"/>
        <end position="1365"/>
    </location>
</feature>
<feature type="domain" description="DH" evidence="2">
    <location>
        <begin position="336"/>
        <end position="593"/>
    </location>
</feature>
<feature type="compositionally biased region" description="Polar residues" evidence="1">
    <location>
        <begin position="93"/>
        <end position="132"/>
    </location>
</feature>
<feature type="compositionally biased region" description="Polar residues" evidence="1">
    <location>
        <begin position="276"/>
        <end position="287"/>
    </location>
</feature>
<dbReference type="PANTHER" id="PTHR22834:SF20">
    <property type="entry name" value="SH3 DOMAIN-CONTAINING PROTEIN"/>
    <property type="match status" value="1"/>
</dbReference>
<dbReference type="Pfam" id="PF00621">
    <property type="entry name" value="RhoGEF"/>
    <property type="match status" value="1"/>
</dbReference>
<feature type="compositionally biased region" description="Low complexity" evidence="1">
    <location>
        <begin position="1143"/>
        <end position="1153"/>
    </location>
</feature>
<feature type="compositionally biased region" description="Basic and acidic residues" evidence="1">
    <location>
        <begin position="1096"/>
        <end position="1117"/>
    </location>
</feature>
<name>A0A9P6EHI6_9AGAR</name>
<feature type="compositionally biased region" description="Low complexity" evidence="1">
    <location>
        <begin position="291"/>
        <end position="301"/>
    </location>
</feature>
<feature type="compositionally biased region" description="Low complexity" evidence="1">
    <location>
        <begin position="377"/>
        <end position="401"/>
    </location>
</feature>
<dbReference type="GO" id="GO:0005085">
    <property type="term" value="F:guanyl-nucleotide exchange factor activity"/>
    <property type="evidence" value="ECO:0007669"/>
    <property type="project" value="InterPro"/>
</dbReference>
<feature type="compositionally biased region" description="Low complexity" evidence="1">
    <location>
        <begin position="76"/>
        <end position="92"/>
    </location>
</feature>
<feature type="compositionally biased region" description="Basic and acidic residues" evidence="1">
    <location>
        <begin position="1274"/>
        <end position="1287"/>
    </location>
</feature>
<protein>
    <recommendedName>
        <fullName evidence="2">DH domain-containing protein</fullName>
    </recommendedName>
</protein>
<feature type="compositionally biased region" description="Polar residues" evidence="1">
    <location>
        <begin position="1335"/>
        <end position="1365"/>
    </location>
</feature>
<dbReference type="PANTHER" id="PTHR22834">
    <property type="entry name" value="NUCLEAR FUSION PROTEIN FUS2"/>
    <property type="match status" value="1"/>
</dbReference>
<dbReference type="Proteomes" id="UP000807306">
    <property type="component" value="Unassembled WGS sequence"/>
</dbReference>
<feature type="compositionally biased region" description="Polar residues" evidence="1">
    <location>
        <begin position="32"/>
        <end position="44"/>
    </location>
</feature>
<dbReference type="EMBL" id="MU157844">
    <property type="protein sequence ID" value="KAF9529766.1"/>
    <property type="molecule type" value="Genomic_DNA"/>
</dbReference>
<feature type="compositionally biased region" description="Basic and acidic residues" evidence="1">
    <location>
        <begin position="253"/>
        <end position="270"/>
    </location>
</feature>
<feature type="compositionally biased region" description="Low complexity" evidence="1">
    <location>
        <begin position="963"/>
        <end position="972"/>
    </location>
</feature>
<keyword evidence="4" id="KW-1185">Reference proteome</keyword>
<evidence type="ECO:0000259" key="2">
    <source>
        <dbReference type="PROSITE" id="PS50010"/>
    </source>
</evidence>
<dbReference type="CDD" id="cd00160">
    <property type="entry name" value="RhoGEF"/>
    <property type="match status" value="1"/>
</dbReference>
<feature type="compositionally biased region" description="Basic and acidic residues" evidence="1">
    <location>
        <begin position="1308"/>
        <end position="1327"/>
    </location>
</feature>
<dbReference type="GO" id="GO:0005737">
    <property type="term" value="C:cytoplasm"/>
    <property type="evidence" value="ECO:0007669"/>
    <property type="project" value="TreeGrafter"/>
</dbReference>
<feature type="compositionally biased region" description="Basic and acidic residues" evidence="1">
    <location>
        <begin position="1058"/>
        <end position="1067"/>
    </location>
</feature>
<feature type="compositionally biased region" description="Low complexity" evidence="1">
    <location>
        <begin position="22"/>
        <end position="31"/>
    </location>
</feature>
<feature type="region of interest" description="Disordered" evidence="1">
    <location>
        <begin position="11"/>
        <end position="132"/>
    </location>
</feature>
<dbReference type="SUPFAM" id="SSF103657">
    <property type="entry name" value="BAR/IMD domain-like"/>
    <property type="match status" value="1"/>
</dbReference>
<organism evidence="3 4">
    <name type="scientific">Crepidotus variabilis</name>
    <dbReference type="NCBI Taxonomy" id="179855"/>
    <lineage>
        <taxon>Eukaryota</taxon>
        <taxon>Fungi</taxon>
        <taxon>Dikarya</taxon>
        <taxon>Basidiomycota</taxon>
        <taxon>Agaricomycotina</taxon>
        <taxon>Agaricomycetes</taxon>
        <taxon>Agaricomycetidae</taxon>
        <taxon>Agaricales</taxon>
        <taxon>Agaricineae</taxon>
        <taxon>Crepidotaceae</taxon>
        <taxon>Crepidotus</taxon>
    </lineage>
</organism>
<reference evidence="3" key="1">
    <citation type="submission" date="2020-11" db="EMBL/GenBank/DDBJ databases">
        <authorList>
            <consortium name="DOE Joint Genome Institute"/>
            <person name="Ahrendt S."/>
            <person name="Riley R."/>
            <person name="Andreopoulos W."/>
            <person name="Labutti K."/>
            <person name="Pangilinan J."/>
            <person name="Ruiz-Duenas F.J."/>
            <person name="Barrasa J.M."/>
            <person name="Sanchez-Garcia M."/>
            <person name="Camarero S."/>
            <person name="Miyauchi S."/>
            <person name="Serrano A."/>
            <person name="Linde D."/>
            <person name="Babiker R."/>
            <person name="Drula E."/>
            <person name="Ayuso-Fernandez I."/>
            <person name="Pacheco R."/>
            <person name="Padilla G."/>
            <person name="Ferreira P."/>
            <person name="Barriuso J."/>
            <person name="Kellner H."/>
            <person name="Castanera R."/>
            <person name="Alfaro M."/>
            <person name="Ramirez L."/>
            <person name="Pisabarro A.G."/>
            <person name="Kuo A."/>
            <person name="Tritt A."/>
            <person name="Lipzen A."/>
            <person name="He G."/>
            <person name="Yan M."/>
            <person name="Ng V."/>
            <person name="Cullen D."/>
            <person name="Martin F."/>
            <person name="Rosso M.-N."/>
            <person name="Henrissat B."/>
            <person name="Hibbett D."/>
            <person name="Martinez A.T."/>
            <person name="Grigoriev I.V."/>
        </authorList>
    </citation>
    <scope>NUCLEOTIDE SEQUENCE</scope>
    <source>
        <strain evidence="3">CBS 506.95</strain>
    </source>
</reference>
<gene>
    <name evidence="3" type="ORF">CPB83DRAFT_852143</name>
</gene>
<dbReference type="InterPro" id="IPR027267">
    <property type="entry name" value="AH/BAR_dom_sf"/>
</dbReference>
<sequence>MDYYYASTAAVARADAARTRTRSLSRTNSESVTVSSPQPHSNRVSTSSSSSSSSSSLNPPTIPARSPLRPPTRAKSLSVSTTHSRSSLSLKTNIGTRLRTSFTPTNDDSFNYNYRDSRSTDSPNTPRTPVTPLDTQVLSIYPLEEMNRETLGRDSRDSLPSLDELLATVGLEPSSSASAAHGHPLHSHSHPHFSMQRSDSDSYPHSHMLSSSDDSSATIMPPGFNSAEFAGSGYRALGKALPARPDSPVSDGDPDHRDRHQEEEVIQQERRRPRRTNTSNTMNSAKTQETRSSADSSRSGVASTLFTTLPASASATNVTVIAPTAPPTPAGPSMTKRQHALHELLSSERAYASDLVLIRDIHVPLALGLTIPLSNISLPASPPNSSGSSSRTLSTASDSSNTSNPNAKANGANTNDINSKSNTNVNASANAPNPDNGPPMTPEDTKMIFGNIAEIALFADMFTEEIEAALGKEVEGGEGDDRLGELFLRIAPELERPYKQYITRHPTALAHLHALPSTPALQSYLTYTQTIASSLSHAWDLASLLIKPVQRLLKYPLLLGAIIDETPDDHSDKERLIEARKKMEEVARNVNEGRRRAEVVKDVLSGGGVGASNKAKKSSGAGGSGGSGGVGVGVAASVNLSKMKSLRHGGVTAATMRVSALSEGGNSEAAQVEAYQNELKRLDAFAQVFAKSIVDWGRMTSNMMGGLRMWSTSFGKVIGLSSEQSSEAFDAFVEVVQRTLLPLAVDLENVINERVLKDLAHLLETMSKPFKLMRSMDEQEPYHYHLLTMPVSAKNRPPPALLEASQNYLALRGQLAAELPTYITLLHRGLASLVRRLADIQVRFWRDVKERWGELWEMLRVEGELNAGWEETTAVWWGRWVDVDGCIAGLGVCNNVKDSLGKWVREKEERDMRERLEREATKEKEMRTMAAMVGSSMSFAGGIGGMMVPVTPPQSQPLKRSSRGSSGSGQQQLGFNPNASMMSMQGGKAAAVYSMMGALEPTLSGRKERPAALPLGSVGNGMSMTPAMPSPPSTTTAFPVSAPLPMSVGQMYVHAKNRSRDVGDGVRGKRVSNEGANPQVGGAVKNVIRKLSSQDSMRHSREVHQGHVPRRSRDDTKSQQQKRRTQGYGQAVSMAEDFADYMSQNHQSQSHQGQQGGQYNISGGFEYPVAGPSSFTPSTSPPRPAIPRTKSMPLSDKSSTSTNATTVPVPAYASGPILPGGSAYYYEDEYDQNSHSYSGPYQQQQQVQPPPQHRHELRRSGSSKQRDIGGNMSAKERGRRPSAEKNQPHTAPPATTAQDPSPPRRQSKSKEKFQAQEKESQSRERPTHARKRSGSVKSITSFFSSPRDSGPSTHQDQTLTPSQRDSWVSKPAKYICQVIHPCKPPASVSYYSFPFFTLQEGDLYEVLQEAGHPSIHPKLPLYVDDGEDCLLLCRDERGTVGWALASFLEPVLGA</sequence>
<feature type="region of interest" description="Disordered" evidence="1">
    <location>
        <begin position="375"/>
        <end position="445"/>
    </location>
</feature>
<feature type="region of interest" description="Disordered" evidence="1">
    <location>
        <begin position="238"/>
        <end position="301"/>
    </location>
</feature>
<feature type="compositionally biased region" description="Polar residues" evidence="1">
    <location>
        <begin position="402"/>
        <end position="433"/>
    </location>
</feature>
<evidence type="ECO:0000313" key="3">
    <source>
        <dbReference type="EMBL" id="KAF9529766.1"/>
    </source>
</evidence>
<accession>A0A9P6EHI6</accession>
<dbReference type="InterPro" id="IPR051492">
    <property type="entry name" value="Dynamin-Rho_GEF"/>
</dbReference>
<dbReference type="PROSITE" id="PS50010">
    <property type="entry name" value="DH_2"/>
    <property type="match status" value="1"/>
</dbReference>
<evidence type="ECO:0000256" key="1">
    <source>
        <dbReference type="SAM" id="MobiDB-lite"/>
    </source>
</evidence>
<feature type="region of interest" description="Disordered" evidence="1">
    <location>
        <begin position="1056"/>
        <end position="1130"/>
    </location>
</feature>
<feature type="compositionally biased region" description="Polar residues" evidence="1">
    <location>
        <begin position="1288"/>
        <end position="1299"/>
    </location>
</feature>
<evidence type="ECO:0000313" key="4">
    <source>
        <dbReference type="Proteomes" id="UP000807306"/>
    </source>
</evidence>
<dbReference type="InterPro" id="IPR000219">
    <property type="entry name" value="DH_dom"/>
</dbReference>